<evidence type="ECO:0000256" key="2">
    <source>
        <dbReference type="SAM" id="SignalP"/>
    </source>
</evidence>
<protein>
    <submittedName>
        <fullName evidence="3">Uncharacterized protein</fullName>
    </submittedName>
</protein>
<dbReference type="Proteomes" id="UP000507470">
    <property type="component" value="Unassembled WGS sequence"/>
</dbReference>
<evidence type="ECO:0000256" key="1">
    <source>
        <dbReference type="SAM" id="MobiDB-lite"/>
    </source>
</evidence>
<dbReference type="EMBL" id="CACVKT020001354">
    <property type="protein sequence ID" value="CAC5367122.1"/>
    <property type="molecule type" value="Genomic_DNA"/>
</dbReference>
<reference evidence="3 4" key="1">
    <citation type="submission" date="2020-06" db="EMBL/GenBank/DDBJ databases">
        <authorList>
            <person name="Li R."/>
            <person name="Bekaert M."/>
        </authorList>
    </citation>
    <scope>NUCLEOTIDE SEQUENCE [LARGE SCALE GENOMIC DNA]</scope>
    <source>
        <strain evidence="4">wild</strain>
    </source>
</reference>
<accession>A0A6J8AFB6</accession>
<feature type="region of interest" description="Disordered" evidence="1">
    <location>
        <begin position="265"/>
        <end position="288"/>
    </location>
</feature>
<proteinExistence type="predicted"/>
<sequence>MLSELCFALFVVILCYITRSSSESLEEDPKLDKFTQHLYQEFHHLSLKKPSNGTGLILPEVLQVKFRRDGLRCHSSCSHIQCCISDTNHELEDYDLLVVMKKPDDKSILNYTSMLSPGYIILSPNHSLHSLPSIICDYPDSAFGAPRAQETIDVMSKSRNFIILLSDTTYGAQEWNKKVWKYAWNYYKWDFNNKRADIDIGAGYLSFDAIIQRCCALNWFPSTLNMEQLNEGHGIAQTLQNHKAKWHKSCGNKFSNLKISRQEKRKHMSEAEDSSNEQTSKITRHSCGESTRATTEGCFFCGDVSDDLHDASTFMIDKRVRECALELQDTVLLAKLSVGDLISQEAKYHAKCLLKLYNKASRQTPKTKKESQESVIHGIVLAELIEYIDGSRSGTHIVPIFKLADLAKLYSKRLDQLGVVIEGRTYTTHLENRILAAIPDLKAHKQGRDVLLIFNEDVGEVLKQATSYSDDEGIIIAKAAQIVRRNMFDTRYSFTGTFNDSCQQESVPQTLVSLVRMILGGPNIETQSSNIVESQTTLTISQLLQFNCAVRRRKDAAATYHTLERKPLLPIYLGMVIHPETRKRDLVDKLYNLGLSISYDRVMNISTAMGNSICERFQNDDVVCPAKLRCDVFTTAAVDNIDHNLAPLQLRVFCMELPFLFSNIRVKTVMVRIKPLPERYSVVPPVILPKESTAIPSVDSPLFSECGFFSGAQQLENRWLNHVRQEIEDDDTDSKNMTWSAFHANLSQTQEVESKQKAFVKQVIKLTATIEEMGNPFLEESEDLLVLDTRDIVDPKVANTVYPPSLSQFGQLILGSKSDLLVPLEKNCVIVTENPDVDAIILDGAVIVNILKPRFCKTFEDYSKQVFLPHINNYLKSCIRLDVIWDEYRQDSLKTSTPGKRGKGIRRRVQADPTIPGNWEPFLRIDDNKTELFAYLAEQLLTLTPSDQTTVVSTKGWEVVCNKPNKNNDDLSPCNHEVADTRIVLHVADAVKNEMQKIMIRTVDTDVVVIAVSAVHKLNITSLWMAFGVGKNFKYIPVHEIALHMGPSKSHALLFFHAFSSCDQVSSFSNRGKKTAWETWSTFDAVTEDFKVLSDKPNEDCLNKSALNIERFVV</sequence>
<name>A0A6J8AFB6_MYTCO</name>
<evidence type="ECO:0000313" key="3">
    <source>
        <dbReference type="EMBL" id="CAC5367122.1"/>
    </source>
</evidence>
<gene>
    <name evidence="3" type="ORF">MCOR_7156</name>
</gene>
<dbReference type="PANTHER" id="PTHR47018:SF1">
    <property type="entry name" value="TESMIN_TSO1-LIKE CXC DOMAIN-CONTAINING PROTEIN"/>
    <property type="match status" value="1"/>
</dbReference>
<feature type="signal peptide" evidence="2">
    <location>
        <begin position="1"/>
        <end position="22"/>
    </location>
</feature>
<evidence type="ECO:0000313" key="4">
    <source>
        <dbReference type="Proteomes" id="UP000507470"/>
    </source>
</evidence>
<dbReference type="OrthoDB" id="6121428at2759"/>
<keyword evidence="2" id="KW-0732">Signal</keyword>
<dbReference type="AlphaFoldDB" id="A0A6J8AFB6"/>
<keyword evidence="4" id="KW-1185">Reference proteome</keyword>
<dbReference type="PANTHER" id="PTHR47018">
    <property type="entry name" value="CXC DOMAIN-CONTAINING PROTEIN-RELATED"/>
    <property type="match status" value="1"/>
</dbReference>
<organism evidence="3 4">
    <name type="scientific">Mytilus coruscus</name>
    <name type="common">Sea mussel</name>
    <dbReference type="NCBI Taxonomy" id="42192"/>
    <lineage>
        <taxon>Eukaryota</taxon>
        <taxon>Metazoa</taxon>
        <taxon>Spiralia</taxon>
        <taxon>Lophotrochozoa</taxon>
        <taxon>Mollusca</taxon>
        <taxon>Bivalvia</taxon>
        <taxon>Autobranchia</taxon>
        <taxon>Pteriomorphia</taxon>
        <taxon>Mytilida</taxon>
        <taxon>Mytiloidea</taxon>
        <taxon>Mytilidae</taxon>
        <taxon>Mytilinae</taxon>
        <taxon>Mytilus</taxon>
    </lineage>
</organism>
<feature type="chain" id="PRO_5026710749" evidence="2">
    <location>
        <begin position="23"/>
        <end position="1114"/>
    </location>
</feature>